<keyword evidence="2" id="KW-1185">Reference proteome</keyword>
<dbReference type="EMBL" id="BMAO01021251">
    <property type="protein sequence ID" value="GFQ73097.1"/>
    <property type="molecule type" value="Genomic_DNA"/>
</dbReference>
<proteinExistence type="predicted"/>
<comment type="caution">
    <text evidence="1">The sequence shown here is derived from an EMBL/GenBank/DDBJ whole genome shotgun (WGS) entry which is preliminary data.</text>
</comment>
<dbReference type="PANTHER" id="PTHR46114">
    <property type="entry name" value="APPLE DOMAIN-CONTAINING PROTEIN"/>
    <property type="match status" value="1"/>
</dbReference>
<dbReference type="Proteomes" id="UP000887116">
    <property type="component" value="Unassembled WGS sequence"/>
</dbReference>
<sequence length="164" mass="19469">MPKPKASKLHQWNLLLPGVKITEYRTRERNLLHLFDKKEHVVACIGVNILMNFMNISYDRNNWRLFIDSFKLNLKAVLLPNGKLFPSISINNSVHMKKTYANIKLLLELIKFENHKWQIYHDLKVYLFSWECIYVIPSTDIFCVYGTVEIENHTKYKTNGRVEI</sequence>
<accession>A0A8X6HFD7</accession>
<dbReference type="AlphaFoldDB" id="A0A8X6HFD7"/>
<protein>
    <submittedName>
        <fullName evidence="1">Uncharacterized protein</fullName>
    </submittedName>
</protein>
<organism evidence="1 2">
    <name type="scientific">Trichonephila clavata</name>
    <name type="common">Joro spider</name>
    <name type="synonym">Nephila clavata</name>
    <dbReference type="NCBI Taxonomy" id="2740835"/>
    <lineage>
        <taxon>Eukaryota</taxon>
        <taxon>Metazoa</taxon>
        <taxon>Ecdysozoa</taxon>
        <taxon>Arthropoda</taxon>
        <taxon>Chelicerata</taxon>
        <taxon>Arachnida</taxon>
        <taxon>Araneae</taxon>
        <taxon>Araneomorphae</taxon>
        <taxon>Entelegynae</taxon>
        <taxon>Araneoidea</taxon>
        <taxon>Nephilidae</taxon>
        <taxon>Trichonephila</taxon>
    </lineage>
</organism>
<name>A0A8X6HFD7_TRICU</name>
<evidence type="ECO:0000313" key="1">
    <source>
        <dbReference type="EMBL" id="GFQ73097.1"/>
    </source>
</evidence>
<reference evidence="1" key="1">
    <citation type="submission" date="2020-07" db="EMBL/GenBank/DDBJ databases">
        <title>Multicomponent nature underlies the extraordinary mechanical properties of spider dragline silk.</title>
        <authorList>
            <person name="Kono N."/>
            <person name="Nakamura H."/>
            <person name="Mori M."/>
            <person name="Yoshida Y."/>
            <person name="Ohtoshi R."/>
            <person name="Malay A.D."/>
            <person name="Moran D.A.P."/>
            <person name="Tomita M."/>
            <person name="Numata K."/>
            <person name="Arakawa K."/>
        </authorList>
    </citation>
    <scope>NUCLEOTIDE SEQUENCE</scope>
</reference>
<dbReference type="OrthoDB" id="6537955at2759"/>
<dbReference type="PANTHER" id="PTHR46114:SF1">
    <property type="entry name" value="ZAD DOMAIN-CONTAINING PROTEIN"/>
    <property type="match status" value="1"/>
</dbReference>
<evidence type="ECO:0000313" key="2">
    <source>
        <dbReference type="Proteomes" id="UP000887116"/>
    </source>
</evidence>
<gene>
    <name evidence="1" type="primary">EVAR_92401_1</name>
    <name evidence="1" type="ORF">TNCT_321491</name>
</gene>